<dbReference type="Proteomes" id="UP000015530">
    <property type="component" value="Unassembled WGS sequence"/>
</dbReference>
<dbReference type="HOGENOM" id="CLU_3439475_0_0_1"/>
<comment type="caution">
    <text evidence="1">The sequence shown here is derived from an EMBL/GenBank/DDBJ whole genome shotgun (WGS) entry which is preliminary data.</text>
</comment>
<evidence type="ECO:0000313" key="2">
    <source>
        <dbReference type="Proteomes" id="UP000015530"/>
    </source>
</evidence>
<dbReference type="EMBL" id="AMYD01002525">
    <property type="protein sequence ID" value="EQB48823.1"/>
    <property type="molecule type" value="Genomic_DNA"/>
</dbReference>
<gene>
    <name evidence="1" type="ORF">CGLO_11913</name>
</gene>
<name>T0K780_COLGC</name>
<organism evidence="1 2">
    <name type="scientific">Colletotrichum gloeosporioides (strain Cg-14)</name>
    <name type="common">Anthracnose fungus</name>
    <name type="synonym">Glomerella cingulata</name>
    <dbReference type="NCBI Taxonomy" id="1237896"/>
    <lineage>
        <taxon>Eukaryota</taxon>
        <taxon>Fungi</taxon>
        <taxon>Dikarya</taxon>
        <taxon>Ascomycota</taxon>
        <taxon>Pezizomycotina</taxon>
        <taxon>Sordariomycetes</taxon>
        <taxon>Hypocreomycetidae</taxon>
        <taxon>Glomerellales</taxon>
        <taxon>Glomerellaceae</taxon>
        <taxon>Colletotrichum</taxon>
        <taxon>Colletotrichum gloeosporioides species complex</taxon>
    </lineage>
</organism>
<reference evidence="2" key="1">
    <citation type="journal article" date="2013" name="Mol. Plant Microbe Interact.">
        <title>Global aspects of pacC regulation of pathogenicity genes in Colletotrichum gloeosporioides as revealed by transcriptome analysis.</title>
        <authorList>
            <person name="Alkan N."/>
            <person name="Meng X."/>
            <person name="Friedlander G."/>
            <person name="Reuveni E."/>
            <person name="Sukno S."/>
            <person name="Sherman A."/>
            <person name="Thon M."/>
            <person name="Fluhr R."/>
            <person name="Prusky D."/>
        </authorList>
    </citation>
    <scope>NUCLEOTIDE SEQUENCE [LARGE SCALE GENOMIC DNA]</scope>
    <source>
        <strain evidence="2">Cg-14</strain>
    </source>
</reference>
<proteinExistence type="predicted"/>
<sequence length="8" mass="884">MTQAGTYI</sequence>
<protein>
    <submittedName>
        <fullName evidence="1">Uncharacterized protein</fullName>
    </submittedName>
</protein>
<evidence type="ECO:0000313" key="1">
    <source>
        <dbReference type="EMBL" id="EQB48823.1"/>
    </source>
</evidence>
<accession>T0K780</accession>